<dbReference type="Proteomes" id="UP000321362">
    <property type="component" value="Chromosome"/>
</dbReference>
<keyword evidence="1" id="KW-0732">Signal</keyword>
<dbReference type="InterPro" id="IPR035986">
    <property type="entry name" value="PKD_dom_sf"/>
</dbReference>
<evidence type="ECO:0000256" key="1">
    <source>
        <dbReference type="SAM" id="SignalP"/>
    </source>
</evidence>
<accession>A0A5B8VZE9</accession>
<dbReference type="PROSITE" id="PS51257">
    <property type="entry name" value="PROKAR_LIPOPROTEIN"/>
    <property type="match status" value="1"/>
</dbReference>
<dbReference type="Pfam" id="PF18911">
    <property type="entry name" value="PKD_4"/>
    <property type="match status" value="1"/>
</dbReference>
<name>A0A5B8VZE9_9SPHI</name>
<dbReference type="InterPro" id="IPR000601">
    <property type="entry name" value="PKD_dom"/>
</dbReference>
<evidence type="ECO:0000259" key="2">
    <source>
        <dbReference type="PROSITE" id="PS50093"/>
    </source>
</evidence>
<feature type="chain" id="PRO_5023132120" evidence="1">
    <location>
        <begin position="22"/>
        <end position="270"/>
    </location>
</feature>
<dbReference type="Gene3D" id="2.60.120.260">
    <property type="entry name" value="Galactose-binding domain-like"/>
    <property type="match status" value="1"/>
</dbReference>
<proteinExistence type="predicted"/>
<dbReference type="AlphaFoldDB" id="A0A5B8VZE9"/>
<dbReference type="OrthoDB" id="5134860at2"/>
<feature type="domain" description="PKD" evidence="2">
    <location>
        <begin position="68"/>
        <end position="118"/>
    </location>
</feature>
<dbReference type="EMBL" id="CP042437">
    <property type="protein sequence ID" value="QEC76753.1"/>
    <property type="molecule type" value="Genomic_DNA"/>
</dbReference>
<dbReference type="SMART" id="SM00089">
    <property type="entry name" value="PKD"/>
    <property type="match status" value="1"/>
</dbReference>
<dbReference type="SUPFAM" id="SSF49785">
    <property type="entry name" value="Galactose-binding domain-like"/>
    <property type="match status" value="1"/>
</dbReference>
<dbReference type="InterPro" id="IPR022409">
    <property type="entry name" value="PKD/Chitinase_dom"/>
</dbReference>
<dbReference type="InterPro" id="IPR008979">
    <property type="entry name" value="Galactose-bd-like_sf"/>
</dbReference>
<evidence type="ECO:0000313" key="4">
    <source>
        <dbReference type="Proteomes" id="UP000321362"/>
    </source>
</evidence>
<dbReference type="RefSeq" id="WP_147053922.1">
    <property type="nucleotide sequence ID" value="NZ_CP042437.1"/>
</dbReference>
<dbReference type="Gene3D" id="2.60.40.10">
    <property type="entry name" value="Immunoglobulins"/>
    <property type="match status" value="1"/>
</dbReference>
<dbReference type="SUPFAM" id="SSF49299">
    <property type="entry name" value="PKD domain"/>
    <property type="match status" value="1"/>
</dbReference>
<sequence>MKKLFSIISALILIVMMSVGCKKDKPADTTVIDEPVPLTSFTAAKADSVDFLKYQFTNTSTNYKELLWQFGDDSTSVEKSPIHKYAFEGIYHVVLTSRNSQGLSSSREIILNVADPNFDRTKVGESYFATIGGTLTVSRDNGGGPNANEGSLKVVDGDPNSKFFQSGFSGDLVMKYELKTPALAGAYTLISGNDSPDRDPKTWILQGSEDGIKWINLHSRTGELFSGRAQRKLYHFNNNVPYKFYRLSIKANNGSRDFQMAEWTVNKKQP</sequence>
<protein>
    <submittedName>
        <fullName evidence="3">PKD domain-containing protein</fullName>
    </submittedName>
</protein>
<reference evidence="3 4" key="1">
    <citation type="journal article" date="2013" name="J. Microbiol.">
        <title>Mucilaginibacter ginsenosidivorax sp. nov., with ginsenoside converting activity isolated from sediment.</title>
        <authorList>
            <person name="Kim J.K."/>
            <person name="Choi T.E."/>
            <person name="Liu Q.M."/>
            <person name="Park H.Y."/>
            <person name="Yi T.H."/>
            <person name="Yoon M.H."/>
            <person name="Kim S.C."/>
            <person name="Im W.T."/>
        </authorList>
    </citation>
    <scope>NUCLEOTIDE SEQUENCE [LARGE SCALE GENOMIC DNA]</scope>
    <source>
        <strain evidence="3 4">KHI28</strain>
    </source>
</reference>
<organism evidence="3 4">
    <name type="scientific">Mucilaginibacter ginsenosidivorax</name>
    <dbReference type="NCBI Taxonomy" id="862126"/>
    <lineage>
        <taxon>Bacteria</taxon>
        <taxon>Pseudomonadati</taxon>
        <taxon>Bacteroidota</taxon>
        <taxon>Sphingobacteriia</taxon>
        <taxon>Sphingobacteriales</taxon>
        <taxon>Sphingobacteriaceae</taxon>
        <taxon>Mucilaginibacter</taxon>
    </lineage>
</organism>
<dbReference type="CDD" id="cd00146">
    <property type="entry name" value="PKD"/>
    <property type="match status" value="1"/>
</dbReference>
<gene>
    <name evidence="3" type="ORF">FSB76_12640</name>
</gene>
<evidence type="ECO:0000313" key="3">
    <source>
        <dbReference type="EMBL" id="QEC76753.1"/>
    </source>
</evidence>
<dbReference type="PROSITE" id="PS50093">
    <property type="entry name" value="PKD"/>
    <property type="match status" value="1"/>
</dbReference>
<keyword evidence="4" id="KW-1185">Reference proteome</keyword>
<dbReference type="InterPro" id="IPR013783">
    <property type="entry name" value="Ig-like_fold"/>
</dbReference>
<feature type="signal peptide" evidence="1">
    <location>
        <begin position="1"/>
        <end position="21"/>
    </location>
</feature>
<dbReference type="KEGG" id="mgk:FSB76_12640"/>